<dbReference type="InterPro" id="IPR005749">
    <property type="entry name" value="Ribosomal_uL15_bac-type"/>
</dbReference>
<dbReference type="PANTHER" id="PTHR12934:SF11">
    <property type="entry name" value="LARGE RIBOSOMAL SUBUNIT PROTEIN UL15M"/>
    <property type="match status" value="1"/>
</dbReference>
<feature type="region of interest" description="Disordered" evidence="4">
    <location>
        <begin position="235"/>
        <end position="257"/>
    </location>
</feature>
<dbReference type="GO" id="GO:0003735">
    <property type="term" value="F:structural constituent of ribosome"/>
    <property type="evidence" value="ECO:0007669"/>
    <property type="project" value="InterPro"/>
</dbReference>
<dbReference type="AlphaFoldDB" id="A0A1X7R2Q5"/>
<dbReference type="NCBIfam" id="TIGR01071">
    <property type="entry name" value="rplO_bact"/>
    <property type="match status" value="1"/>
</dbReference>
<feature type="domain" description="Large ribosomal subunit protein uL15/eL18" evidence="5">
    <location>
        <begin position="93"/>
        <end position="171"/>
    </location>
</feature>
<evidence type="ECO:0000259" key="5">
    <source>
        <dbReference type="Pfam" id="PF00828"/>
    </source>
</evidence>
<feature type="compositionally biased region" description="Basic and acidic residues" evidence="4">
    <location>
        <begin position="244"/>
        <end position="257"/>
    </location>
</feature>
<feature type="region of interest" description="Disordered" evidence="4">
    <location>
        <begin position="28"/>
        <end position="65"/>
    </location>
</feature>
<reference evidence="6 7" key="1">
    <citation type="submission" date="2017-04" db="EMBL/GenBank/DDBJ databases">
        <authorList>
            <person name="Afonso C.L."/>
            <person name="Miller P.J."/>
            <person name="Scott M.A."/>
            <person name="Spackman E."/>
            <person name="Goraichik I."/>
            <person name="Dimitrov K.M."/>
            <person name="Suarez D.L."/>
            <person name="Swayne D.E."/>
        </authorList>
    </citation>
    <scope>NUCLEOTIDE SEQUENCE [LARGE SCALE GENOMIC DNA]</scope>
</reference>
<dbReference type="InterPro" id="IPR021131">
    <property type="entry name" value="Ribosomal_uL15/eL18"/>
</dbReference>
<keyword evidence="3" id="KW-0687">Ribonucleoprotein</keyword>
<gene>
    <name evidence="6" type="ORF">KASA_0O00671G</name>
</gene>
<dbReference type="Proteomes" id="UP000196158">
    <property type="component" value="Unassembled WGS sequence"/>
</dbReference>
<dbReference type="GO" id="GO:0006412">
    <property type="term" value="P:translation"/>
    <property type="evidence" value="ECO:0007669"/>
    <property type="project" value="InterPro"/>
</dbReference>
<dbReference type="SUPFAM" id="SSF52080">
    <property type="entry name" value="Ribosomal proteins L15p and L18e"/>
    <property type="match status" value="1"/>
</dbReference>
<evidence type="ECO:0000256" key="3">
    <source>
        <dbReference type="ARBA" id="ARBA00023274"/>
    </source>
</evidence>
<dbReference type="EMBL" id="FXLY01000004">
    <property type="protein sequence ID" value="SMN19526.1"/>
    <property type="molecule type" value="Genomic_DNA"/>
</dbReference>
<keyword evidence="7" id="KW-1185">Reference proteome</keyword>
<dbReference type="FunFam" id="3.100.10.10:FF:000017">
    <property type="entry name" value="Mrpl10p"/>
    <property type="match status" value="1"/>
</dbReference>
<accession>A0A1X7R2Q5</accession>
<evidence type="ECO:0000256" key="4">
    <source>
        <dbReference type="SAM" id="MobiDB-lite"/>
    </source>
</evidence>
<evidence type="ECO:0000256" key="2">
    <source>
        <dbReference type="ARBA" id="ARBA00022980"/>
    </source>
</evidence>
<dbReference type="OrthoDB" id="361383at2759"/>
<dbReference type="InterPro" id="IPR036227">
    <property type="entry name" value="Ribosomal_uL15/eL18_sf"/>
</dbReference>
<dbReference type="PANTHER" id="PTHR12934">
    <property type="entry name" value="50S RIBOSOMAL PROTEIN L15"/>
    <property type="match status" value="1"/>
</dbReference>
<dbReference type="InterPro" id="IPR030878">
    <property type="entry name" value="Ribosomal_uL15"/>
</dbReference>
<dbReference type="GO" id="GO:0005762">
    <property type="term" value="C:mitochondrial large ribosomal subunit"/>
    <property type="evidence" value="ECO:0007669"/>
    <property type="project" value="TreeGrafter"/>
</dbReference>
<sequence length="288" mass="32375">MLLSKIGVKPLFPKFSKPISILGTLKPSPGSTETFKRLGRGPSSNKGKTSGRGQKGQKARSSVKPWFEGGQTPIYKLFPKLGFKNVHARPLIPINLERIMWFHRKGRLNLQENEVLTMKKMKDVGVITGSIKNGVKILAKGQFDMNVPLKIEASAASEKAIRAIEKAGGSFVAKYFTDLSLKAHLNPQYFLEKRGRLPLPPRPIKRRDIRFYSDPEKRGYLVVENDPFYQKLQEAKSSGMENISKSRDKKSELEKQLDKLDPTATNVVYESTSNILTLDQFKKQAGSQ</sequence>
<protein>
    <submittedName>
        <fullName evidence="6">Similar to Saccharomyces cerevisiae YNL284C MRPL10 Mitochondrial ribosomal protein of the large subunit</fullName>
    </submittedName>
</protein>
<dbReference type="STRING" id="1789683.A0A1X7R2Q5"/>
<dbReference type="Gene3D" id="3.100.10.10">
    <property type="match status" value="1"/>
</dbReference>
<evidence type="ECO:0000256" key="1">
    <source>
        <dbReference type="ARBA" id="ARBA00007320"/>
    </source>
</evidence>
<organism evidence="6 7">
    <name type="scientific">Maudiozyma saulgeensis</name>
    <dbReference type="NCBI Taxonomy" id="1789683"/>
    <lineage>
        <taxon>Eukaryota</taxon>
        <taxon>Fungi</taxon>
        <taxon>Dikarya</taxon>
        <taxon>Ascomycota</taxon>
        <taxon>Saccharomycotina</taxon>
        <taxon>Saccharomycetes</taxon>
        <taxon>Saccharomycetales</taxon>
        <taxon>Saccharomycetaceae</taxon>
        <taxon>Maudiozyma</taxon>
    </lineage>
</organism>
<dbReference type="Pfam" id="PF00828">
    <property type="entry name" value="Ribosomal_L27A"/>
    <property type="match status" value="1"/>
</dbReference>
<evidence type="ECO:0000313" key="7">
    <source>
        <dbReference type="Proteomes" id="UP000196158"/>
    </source>
</evidence>
<dbReference type="HAMAP" id="MF_01341">
    <property type="entry name" value="Ribosomal_uL15"/>
    <property type="match status" value="1"/>
</dbReference>
<feature type="compositionally biased region" description="Polar residues" evidence="4">
    <location>
        <begin position="42"/>
        <end position="52"/>
    </location>
</feature>
<proteinExistence type="inferred from homology"/>
<comment type="similarity">
    <text evidence="1">Belongs to the universal ribosomal protein uL15 family.</text>
</comment>
<evidence type="ECO:0000313" key="6">
    <source>
        <dbReference type="EMBL" id="SMN19526.1"/>
    </source>
</evidence>
<keyword evidence="2 6" id="KW-0689">Ribosomal protein</keyword>
<name>A0A1X7R2Q5_9SACH</name>